<evidence type="ECO:0000256" key="1">
    <source>
        <dbReference type="SAM" id="Phobius"/>
    </source>
</evidence>
<keyword evidence="1" id="KW-1133">Transmembrane helix</keyword>
<accession>A0ABM6STF7</accession>
<evidence type="ECO:0000313" key="3">
    <source>
        <dbReference type="Proteomes" id="UP000238413"/>
    </source>
</evidence>
<dbReference type="RefSeq" id="WP_099503658.1">
    <property type="nucleotide sequence ID" value="NZ_CP026652.1"/>
</dbReference>
<evidence type="ECO:0000313" key="2">
    <source>
        <dbReference type="EMBL" id="AVH57975.1"/>
    </source>
</evidence>
<feature type="transmembrane region" description="Helical" evidence="1">
    <location>
        <begin position="56"/>
        <end position="72"/>
    </location>
</feature>
<dbReference type="EMBL" id="CP026652">
    <property type="protein sequence ID" value="AVH57975.1"/>
    <property type="molecule type" value="Genomic_DNA"/>
</dbReference>
<organism evidence="2 3">
    <name type="scientific">Streptomyces dengpaensis</name>
    <dbReference type="NCBI Taxonomy" id="2049881"/>
    <lineage>
        <taxon>Bacteria</taxon>
        <taxon>Bacillati</taxon>
        <taxon>Actinomycetota</taxon>
        <taxon>Actinomycetes</taxon>
        <taxon>Kitasatosporales</taxon>
        <taxon>Streptomycetaceae</taxon>
        <taxon>Streptomyces</taxon>
    </lineage>
</organism>
<protein>
    <submittedName>
        <fullName evidence="2">Uncharacterized protein</fullName>
    </submittedName>
</protein>
<feature type="transmembrane region" description="Helical" evidence="1">
    <location>
        <begin position="23"/>
        <end position="44"/>
    </location>
</feature>
<keyword evidence="3" id="KW-1185">Reference proteome</keyword>
<keyword evidence="1" id="KW-0472">Membrane</keyword>
<proteinExistence type="predicted"/>
<gene>
    <name evidence="2" type="ORF">C4B68_21875</name>
</gene>
<name>A0ABM6STF7_9ACTN</name>
<sequence length="73" mass="7853">MIFFQLVGAVLEFGVSQTLQTKFGIAGAGLFLLALMPLLLRHLVRAIVRTVHSNPGWWAAGLAVVLLALCLHA</sequence>
<reference evidence="2 3" key="1">
    <citation type="submission" date="2018-02" db="EMBL/GenBank/DDBJ databases">
        <title>Complete genome sequence of Streptomyces dengpaensis, the producer of angucyclines.</title>
        <authorList>
            <person name="Yumei L."/>
        </authorList>
    </citation>
    <scope>NUCLEOTIDE SEQUENCE [LARGE SCALE GENOMIC DNA]</scope>
    <source>
        <strain evidence="2 3">XZHG99</strain>
    </source>
</reference>
<dbReference type="Proteomes" id="UP000238413">
    <property type="component" value="Chromosome"/>
</dbReference>
<keyword evidence="1" id="KW-0812">Transmembrane</keyword>